<dbReference type="EMBL" id="GBXM01098063">
    <property type="protein sequence ID" value="JAH10514.1"/>
    <property type="molecule type" value="Transcribed_RNA"/>
</dbReference>
<reference evidence="1" key="2">
    <citation type="journal article" date="2015" name="Fish Shellfish Immunol.">
        <title>Early steps in the European eel (Anguilla anguilla)-Vibrio vulnificus interaction in the gills: Role of the RtxA13 toxin.</title>
        <authorList>
            <person name="Callol A."/>
            <person name="Pajuelo D."/>
            <person name="Ebbesson L."/>
            <person name="Teles M."/>
            <person name="MacKenzie S."/>
            <person name="Amaro C."/>
        </authorList>
    </citation>
    <scope>NUCLEOTIDE SEQUENCE</scope>
</reference>
<protein>
    <submittedName>
        <fullName evidence="1">Uncharacterized protein</fullName>
    </submittedName>
</protein>
<reference evidence="1" key="1">
    <citation type="submission" date="2014-11" db="EMBL/GenBank/DDBJ databases">
        <authorList>
            <person name="Amaro Gonzalez C."/>
        </authorList>
    </citation>
    <scope>NUCLEOTIDE SEQUENCE</scope>
</reference>
<proteinExistence type="predicted"/>
<accession>A0A0E9Q192</accession>
<name>A0A0E9Q192_ANGAN</name>
<sequence>MRVCSLSNDFRG</sequence>
<organism evidence="1">
    <name type="scientific">Anguilla anguilla</name>
    <name type="common">European freshwater eel</name>
    <name type="synonym">Muraena anguilla</name>
    <dbReference type="NCBI Taxonomy" id="7936"/>
    <lineage>
        <taxon>Eukaryota</taxon>
        <taxon>Metazoa</taxon>
        <taxon>Chordata</taxon>
        <taxon>Craniata</taxon>
        <taxon>Vertebrata</taxon>
        <taxon>Euteleostomi</taxon>
        <taxon>Actinopterygii</taxon>
        <taxon>Neopterygii</taxon>
        <taxon>Teleostei</taxon>
        <taxon>Anguilliformes</taxon>
        <taxon>Anguillidae</taxon>
        <taxon>Anguilla</taxon>
    </lineage>
</organism>
<evidence type="ECO:0000313" key="1">
    <source>
        <dbReference type="EMBL" id="JAH10514.1"/>
    </source>
</evidence>